<evidence type="ECO:0000256" key="10">
    <source>
        <dbReference type="ARBA" id="ARBA00023242"/>
    </source>
</evidence>
<evidence type="ECO:0000256" key="5">
    <source>
        <dbReference type="ARBA" id="ARBA00022833"/>
    </source>
</evidence>
<reference evidence="15" key="1">
    <citation type="journal article" date="2020" name="Cell">
        <title>Large-Scale Comparative Analyses of Tick Genomes Elucidate Their Genetic Diversity and Vector Capacities.</title>
        <authorList>
            <consortium name="Tick Genome and Microbiome Consortium (TIGMIC)"/>
            <person name="Jia N."/>
            <person name="Wang J."/>
            <person name="Shi W."/>
            <person name="Du L."/>
            <person name="Sun Y."/>
            <person name="Zhan W."/>
            <person name="Jiang J.F."/>
            <person name="Wang Q."/>
            <person name="Zhang B."/>
            <person name="Ji P."/>
            <person name="Bell-Sakyi L."/>
            <person name="Cui X.M."/>
            <person name="Yuan T.T."/>
            <person name="Jiang B.G."/>
            <person name="Yang W.F."/>
            <person name="Lam T.T."/>
            <person name="Chang Q.C."/>
            <person name="Ding S.J."/>
            <person name="Wang X.J."/>
            <person name="Zhu J.G."/>
            <person name="Ruan X.D."/>
            <person name="Zhao L."/>
            <person name="Wei J.T."/>
            <person name="Ye R.Z."/>
            <person name="Que T.C."/>
            <person name="Du C.H."/>
            <person name="Zhou Y.H."/>
            <person name="Cheng J.X."/>
            <person name="Dai P.F."/>
            <person name="Guo W.B."/>
            <person name="Han X.H."/>
            <person name="Huang E.J."/>
            <person name="Li L.F."/>
            <person name="Wei W."/>
            <person name="Gao Y.C."/>
            <person name="Liu J.Z."/>
            <person name="Shao H.Z."/>
            <person name="Wang X."/>
            <person name="Wang C.C."/>
            <person name="Yang T.C."/>
            <person name="Huo Q.B."/>
            <person name="Li W."/>
            <person name="Chen H.Y."/>
            <person name="Chen S.E."/>
            <person name="Zhou L.G."/>
            <person name="Ni X.B."/>
            <person name="Tian J.H."/>
            <person name="Sheng Y."/>
            <person name="Liu T."/>
            <person name="Pan Y.S."/>
            <person name="Xia L.Y."/>
            <person name="Li J."/>
            <person name="Zhao F."/>
            <person name="Cao W.C."/>
        </authorList>
    </citation>
    <scope>NUCLEOTIDE SEQUENCE</scope>
    <source>
        <strain evidence="15">Rmic-2018</strain>
    </source>
</reference>
<keyword evidence="11" id="KW-0131">Cell cycle</keyword>
<evidence type="ECO:0000256" key="3">
    <source>
        <dbReference type="ARBA" id="ARBA00022723"/>
    </source>
</evidence>
<feature type="compositionally biased region" description="Basic and acidic residues" evidence="13">
    <location>
        <begin position="97"/>
        <end position="108"/>
    </location>
</feature>
<dbReference type="GO" id="GO:0008270">
    <property type="term" value="F:zinc ion binding"/>
    <property type="evidence" value="ECO:0007669"/>
    <property type="project" value="UniProtKB-KW"/>
</dbReference>
<dbReference type="Pfam" id="PF05485">
    <property type="entry name" value="THAP"/>
    <property type="match status" value="1"/>
</dbReference>
<proteinExistence type="inferred from homology"/>
<keyword evidence="3" id="KW-0479">Metal-binding</keyword>
<keyword evidence="4 12" id="KW-0863">Zinc-finger</keyword>
<evidence type="ECO:0000256" key="1">
    <source>
        <dbReference type="ARBA" id="ARBA00004642"/>
    </source>
</evidence>
<dbReference type="OrthoDB" id="6514526at2759"/>
<keyword evidence="10" id="KW-0539">Nucleus</keyword>
<accession>A0A9J6EAD2</accession>
<evidence type="ECO:0000256" key="4">
    <source>
        <dbReference type="ARBA" id="ARBA00022771"/>
    </source>
</evidence>
<protein>
    <recommendedName>
        <fullName evidence="14">THAP-type domain-containing protein</fullName>
    </recommendedName>
</protein>
<keyword evidence="8 12" id="KW-0238">DNA-binding</keyword>
<organism evidence="15 16">
    <name type="scientific">Rhipicephalus microplus</name>
    <name type="common">Cattle tick</name>
    <name type="synonym">Boophilus microplus</name>
    <dbReference type="NCBI Taxonomy" id="6941"/>
    <lineage>
        <taxon>Eukaryota</taxon>
        <taxon>Metazoa</taxon>
        <taxon>Ecdysozoa</taxon>
        <taxon>Arthropoda</taxon>
        <taxon>Chelicerata</taxon>
        <taxon>Arachnida</taxon>
        <taxon>Acari</taxon>
        <taxon>Parasitiformes</taxon>
        <taxon>Ixodida</taxon>
        <taxon>Ixodoidea</taxon>
        <taxon>Ixodidae</taxon>
        <taxon>Rhipicephalinae</taxon>
        <taxon>Rhipicephalus</taxon>
        <taxon>Boophilus</taxon>
    </lineage>
</organism>
<comment type="similarity">
    <text evidence="2">Belongs to the THAP1 family.</text>
</comment>
<evidence type="ECO:0000256" key="13">
    <source>
        <dbReference type="SAM" id="MobiDB-lite"/>
    </source>
</evidence>
<dbReference type="InterPro" id="IPR038441">
    <property type="entry name" value="THAP_Znf_sf"/>
</dbReference>
<evidence type="ECO:0000256" key="9">
    <source>
        <dbReference type="ARBA" id="ARBA00023163"/>
    </source>
</evidence>
<dbReference type="InterPro" id="IPR006612">
    <property type="entry name" value="THAP_Znf"/>
</dbReference>
<keyword evidence="5" id="KW-0862">Zinc</keyword>
<reference evidence="15" key="2">
    <citation type="submission" date="2021-09" db="EMBL/GenBank/DDBJ databases">
        <authorList>
            <person name="Jia N."/>
            <person name="Wang J."/>
            <person name="Shi W."/>
            <person name="Du L."/>
            <person name="Sun Y."/>
            <person name="Zhan W."/>
            <person name="Jiang J."/>
            <person name="Wang Q."/>
            <person name="Zhang B."/>
            <person name="Ji P."/>
            <person name="Sakyi L.B."/>
            <person name="Cui X."/>
            <person name="Yuan T."/>
            <person name="Jiang B."/>
            <person name="Yang W."/>
            <person name="Lam T.T.-Y."/>
            <person name="Chang Q."/>
            <person name="Ding S."/>
            <person name="Wang X."/>
            <person name="Zhu J."/>
            <person name="Ruan X."/>
            <person name="Zhao L."/>
            <person name="Wei J."/>
            <person name="Que T."/>
            <person name="Du C."/>
            <person name="Cheng J."/>
            <person name="Dai P."/>
            <person name="Han X."/>
            <person name="Huang E."/>
            <person name="Gao Y."/>
            <person name="Liu J."/>
            <person name="Shao H."/>
            <person name="Ye R."/>
            <person name="Li L."/>
            <person name="Wei W."/>
            <person name="Wang X."/>
            <person name="Wang C."/>
            <person name="Huo Q."/>
            <person name="Li W."/>
            <person name="Guo W."/>
            <person name="Chen H."/>
            <person name="Chen S."/>
            <person name="Zhou L."/>
            <person name="Zhou L."/>
            <person name="Ni X."/>
            <person name="Tian J."/>
            <person name="Zhou Y."/>
            <person name="Sheng Y."/>
            <person name="Liu T."/>
            <person name="Pan Y."/>
            <person name="Xia L."/>
            <person name="Li J."/>
            <person name="Zhao F."/>
            <person name="Cao W."/>
        </authorList>
    </citation>
    <scope>NUCLEOTIDE SEQUENCE</scope>
    <source>
        <strain evidence="15">Rmic-2018</strain>
        <tissue evidence="15">Larvae</tissue>
    </source>
</reference>
<dbReference type="Gene3D" id="6.20.210.20">
    <property type="entry name" value="THAP domain"/>
    <property type="match status" value="1"/>
</dbReference>
<dbReference type="SUPFAM" id="SSF57716">
    <property type="entry name" value="Glucocorticoid receptor-like (DNA-binding domain)"/>
    <property type="match status" value="1"/>
</dbReference>
<evidence type="ECO:0000313" key="16">
    <source>
        <dbReference type="Proteomes" id="UP000821866"/>
    </source>
</evidence>
<dbReference type="VEuPathDB" id="VectorBase:LOC119164620"/>
<dbReference type="EMBL" id="JABSTU010000005">
    <property type="protein sequence ID" value="KAH8031209.1"/>
    <property type="molecule type" value="Genomic_DNA"/>
</dbReference>
<evidence type="ECO:0000313" key="15">
    <source>
        <dbReference type="EMBL" id="KAH8031209.1"/>
    </source>
</evidence>
<dbReference type="PANTHER" id="PTHR46600:SF1">
    <property type="entry name" value="THAP DOMAIN-CONTAINING PROTEIN 1"/>
    <property type="match status" value="1"/>
</dbReference>
<keyword evidence="6" id="KW-0805">Transcription regulation</keyword>
<feature type="domain" description="THAP-type" evidence="14">
    <location>
        <begin position="1"/>
        <end position="83"/>
    </location>
</feature>
<evidence type="ECO:0000256" key="7">
    <source>
        <dbReference type="ARBA" id="ARBA00023054"/>
    </source>
</evidence>
<dbReference type="Proteomes" id="UP000821866">
    <property type="component" value="Chromosome 3"/>
</dbReference>
<evidence type="ECO:0000259" key="14">
    <source>
        <dbReference type="PROSITE" id="PS50950"/>
    </source>
</evidence>
<gene>
    <name evidence="15" type="ORF">HPB51_014045</name>
</gene>
<name>A0A9J6EAD2_RHIMP</name>
<dbReference type="SMART" id="SM00692">
    <property type="entry name" value="DM3"/>
    <property type="match status" value="1"/>
</dbReference>
<sequence>MPYCCVPRCKSSSKQRTPGISFHEIPSDPELRAKWLKVFSRDDWTPNTLSCYSTVCNRHFGSSDLKEGCKIFKLKKDAVPSIFEEYLPYLQSPKKRERSDVSVRKREAAAPVNTPLRKRRAVESQLETPSLPRNGLPSVDVDSQDLSQMIRTASELPLPLENSASKRCISATMQVDRAVQVSSLSSVSAMVKRKWRRKERDLNAGIERLKITIDKYKRRNCKTSRKNTMCLHS</sequence>
<keyword evidence="7" id="KW-0175">Coiled coil</keyword>
<dbReference type="GO" id="GO:0005654">
    <property type="term" value="C:nucleoplasm"/>
    <property type="evidence" value="ECO:0007669"/>
    <property type="project" value="UniProtKB-SubCell"/>
</dbReference>
<dbReference type="GO" id="GO:0043565">
    <property type="term" value="F:sequence-specific DNA binding"/>
    <property type="evidence" value="ECO:0007669"/>
    <property type="project" value="InterPro"/>
</dbReference>
<keyword evidence="16" id="KW-1185">Reference proteome</keyword>
<comment type="subcellular location">
    <subcellularLocation>
        <location evidence="1">Nucleus</location>
        <location evidence="1">Nucleoplasm</location>
    </subcellularLocation>
</comment>
<dbReference type="SMART" id="SM00980">
    <property type="entry name" value="THAP"/>
    <property type="match status" value="1"/>
</dbReference>
<keyword evidence="9" id="KW-0804">Transcription</keyword>
<evidence type="ECO:0000256" key="2">
    <source>
        <dbReference type="ARBA" id="ARBA00006177"/>
    </source>
</evidence>
<evidence type="ECO:0000256" key="12">
    <source>
        <dbReference type="PROSITE-ProRule" id="PRU00309"/>
    </source>
</evidence>
<dbReference type="PANTHER" id="PTHR46600">
    <property type="entry name" value="THAP DOMAIN-CONTAINING"/>
    <property type="match status" value="1"/>
</dbReference>
<evidence type="ECO:0000256" key="8">
    <source>
        <dbReference type="ARBA" id="ARBA00023125"/>
    </source>
</evidence>
<feature type="region of interest" description="Disordered" evidence="13">
    <location>
        <begin position="97"/>
        <end position="139"/>
    </location>
</feature>
<dbReference type="PROSITE" id="PS50950">
    <property type="entry name" value="ZF_THAP"/>
    <property type="match status" value="1"/>
</dbReference>
<comment type="caution">
    <text evidence="15">The sequence shown here is derived from an EMBL/GenBank/DDBJ whole genome shotgun (WGS) entry which is preliminary data.</text>
</comment>
<dbReference type="AlphaFoldDB" id="A0A9J6EAD2"/>
<evidence type="ECO:0000256" key="11">
    <source>
        <dbReference type="ARBA" id="ARBA00023306"/>
    </source>
</evidence>
<dbReference type="InterPro" id="IPR026516">
    <property type="entry name" value="THAP1/10"/>
</dbReference>
<evidence type="ECO:0000256" key="6">
    <source>
        <dbReference type="ARBA" id="ARBA00023015"/>
    </source>
</evidence>